<gene>
    <name evidence="3" type="primary">LOC119633011</name>
</gene>
<feature type="compositionally biased region" description="Low complexity" evidence="1">
    <location>
        <begin position="196"/>
        <end position="208"/>
    </location>
</feature>
<evidence type="ECO:0000313" key="2">
    <source>
        <dbReference type="Proteomes" id="UP000092443"/>
    </source>
</evidence>
<evidence type="ECO:0000256" key="1">
    <source>
        <dbReference type="SAM" id="MobiDB-lite"/>
    </source>
</evidence>
<keyword evidence="2" id="KW-1185">Reference proteome</keyword>
<dbReference type="GeneID" id="119633011"/>
<dbReference type="AlphaFoldDB" id="A0A8U0WAF9"/>
<dbReference type="KEGG" id="gfs:119633011"/>
<dbReference type="Proteomes" id="UP000092443">
    <property type="component" value="Unplaced"/>
</dbReference>
<dbReference type="RefSeq" id="XP_037882125.1">
    <property type="nucleotide sequence ID" value="XM_038026197.1"/>
</dbReference>
<accession>A0A8U0WAF9</accession>
<evidence type="ECO:0000313" key="3">
    <source>
        <dbReference type="RefSeq" id="XP_037882125.1"/>
    </source>
</evidence>
<name>A0A8U0WAF9_9MUSC</name>
<organism evidence="2 3">
    <name type="scientific">Glossina fuscipes</name>
    <dbReference type="NCBI Taxonomy" id="7396"/>
    <lineage>
        <taxon>Eukaryota</taxon>
        <taxon>Metazoa</taxon>
        <taxon>Ecdysozoa</taxon>
        <taxon>Arthropoda</taxon>
        <taxon>Hexapoda</taxon>
        <taxon>Insecta</taxon>
        <taxon>Pterygota</taxon>
        <taxon>Neoptera</taxon>
        <taxon>Endopterygota</taxon>
        <taxon>Diptera</taxon>
        <taxon>Brachycera</taxon>
        <taxon>Muscomorpha</taxon>
        <taxon>Hippoboscoidea</taxon>
        <taxon>Glossinidae</taxon>
        <taxon>Glossina</taxon>
    </lineage>
</organism>
<protein>
    <submittedName>
        <fullName evidence="3">Uncharacterized protein LOC119633011</fullName>
    </submittedName>
</protein>
<sequence length="276" mass="32126">MEMVNETQNRVSELREDEILGSYSKRIGLVHCIRHIYRLYNRRMPMPSNSITSSRLQTRYVLDKVMTLPSLTRRKAAKERIKRRLIFDGKIAGRKTCPPKRRTTEWTEVAFHKRTRPLGVVMRRRRNFLKCHQKQSNPHEFYESFSIDGEISTSSCPLVAFMPPQDQNGESRKLTLPDQGVIDRCQPRCGRARRYSSTTSDSQSSVEQSEPEFNTKAYQTKKLQEAVLQKQYHERSVANAKILEASVRSVLYLEALVDLMAKQDREISQKFKGKLV</sequence>
<reference evidence="3" key="1">
    <citation type="submission" date="2025-08" db="UniProtKB">
        <authorList>
            <consortium name="RefSeq"/>
        </authorList>
    </citation>
    <scope>IDENTIFICATION</scope>
    <source>
        <tissue evidence="3">Whole body pupa</tissue>
    </source>
</reference>
<feature type="region of interest" description="Disordered" evidence="1">
    <location>
        <begin position="192"/>
        <end position="213"/>
    </location>
</feature>
<proteinExistence type="predicted"/>